<gene>
    <name evidence="1" type="ORF">B0A70_15460</name>
    <name evidence="2" type="ORF">SAMN05421796_1252</name>
</gene>
<dbReference type="OrthoDB" id="679907at2"/>
<dbReference type="EMBL" id="MUGO01000036">
    <property type="protein sequence ID" value="PQA89850.1"/>
    <property type="molecule type" value="Genomic_DNA"/>
</dbReference>
<evidence type="ECO:0000313" key="2">
    <source>
        <dbReference type="EMBL" id="SIT11268.1"/>
    </source>
</evidence>
<proteinExistence type="predicted"/>
<name>A0A1N7PL12_9FLAO</name>
<dbReference type="EMBL" id="FTOJ01000025">
    <property type="protein sequence ID" value="SIT11268.1"/>
    <property type="molecule type" value="Genomic_DNA"/>
</dbReference>
<evidence type="ECO:0000313" key="3">
    <source>
        <dbReference type="Proteomes" id="UP000186246"/>
    </source>
</evidence>
<organism evidence="2 3">
    <name type="scientific">Chryseobacterium piscicola</name>
    <dbReference type="NCBI Taxonomy" id="551459"/>
    <lineage>
        <taxon>Bacteria</taxon>
        <taxon>Pseudomonadati</taxon>
        <taxon>Bacteroidota</taxon>
        <taxon>Flavobacteriia</taxon>
        <taxon>Flavobacteriales</taxon>
        <taxon>Weeksellaceae</taxon>
        <taxon>Chryseobacterium group</taxon>
        <taxon>Chryseobacterium</taxon>
    </lineage>
</organism>
<reference evidence="3" key="2">
    <citation type="submission" date="2017-01" db="EMBL/GenBank/DDBJ databases">
        <authorList>
            <person name="Varghese N."/>
            <person name="Submissions S."/>
        </authorList>
    </citation>
    <scope>NUCLEOTIDE SEQUENCE [LARGE SCALE GENOMIC DNA]</scope>
    <source>
        <strain evidence="3">DSM 21068</strain>
    </source>
</reference>
<dbReference type="RefSeq" id="WP_076452935.1">
    <property type="nucleotide sequence ID" value="NZ_FTOJ01000025.1"/>
</dbReference>
<reference evidence="1 4" key="1">
    <citation type="submission" date="2016-11" db="EMBL/GenBank/DDBJ databases">
        <title>Whole genomes of Flavobacteriaceae.</title>
        <authorList>
            <person name="Stine C."/>
            <person name="Li C."/>
            <person name="Tadesse D."/>
        </authorList>
    </citation>
    <scope>NUCLEOTIDE SEQUENCE [LARGE SCALE GENOMIC DNA]</scope>
    <source>
        <strain evidence="1 4">DSM 21068</strain>
    </source>
</reference>
<dbReference type="Proteomes" id="UP000238314">
    <property type="component" value="Unassembled WGS sequence"/>
</dbReference>
<evidence type="ECO:0000313" key="4">
    <source>
        <dbReference type="Proteomes" id="UP000238314"/>
    </source>
</evidence>
<reference evidence="2" key="3">
    <citation type="submission" date="2017-01" db="EMBL/GenBank/DDBJ databases">
        <authorList>
            <person name="Mah S.A."/>
            <person name="Swanson W.J."/>
            <person name="Moy G.W."/>
            <person name="Vacquier V.D."/>
        </authorList>
    </citation>
    <scope>NUCLEOTIDE SEQUENCE [LARGE SCALE GENOMIC DNA]</scope>
    <source>
        <strain evidence="2">DSM 21068</strain>
    </source>
</reference>
<dbReference type="Proteomes" id="UP000186246">
    <property type="component" value="Unassembled WGS sequence"/>
</dbReference>
<dbReference type="AlphaFoldDB" id="A0A1N7PL12"/>
<keyword evidence="4" id="KW-1185">Reference proteome</keyword>
<accession>A0A1N7PL12</accession>
<sequence length="129" mass="15148">MTTKKEIKPIWTVVANIVTERPFGPQGQETKLGTKLFSPKTKIYIIDWFAGMCESVTVVGLSRRPKKFIRTILRVDMIENFRVKLCYEPKAIELIEEHFATEKDNIKRLNEEFVETMCKTLPLWQKELK</sequence>
<evidence type="ECO:0000313" key="1">
    <source>
        <dbReference type="EMBL" id="PQA89850.1"/>
    </source>
</evidence>
<protein>
    <submittedName>
        <fullName evidence="2">Uncharacterized protein</fullName>
    </submittedName>
</protein>